<dbReference type="HOGENOM" id="CLU_190652_0_0_9"/>
<evidence type="ECO:0000313" key="2">
    <source>
        <dbReference type="EMBL" id="ACL75868.1"/>
    </source>
</evidence>
<proteinExistence type="predicted"/>
<accession>B8I242</accession>
<name>B8I242_RUMCH</name>
<organism evidence="2 3">
    <name type="scientific">Ruminiclostridium cellulolyticum (strain ATCC 35319 / DSM 5812 / JCM 6584 / H10)</name>
    <name type="common">Clostridium cellulolyticum</name>
    <dbReference type="NCBI Taxonomy" id="394503"/>
    <lineage>
        <taxon>Bacteria</taxon>
        <taxon>Bacillati</taxon>
        <taxon>Bacillota</taxon>
        <taxon>Clostridia</taxon>
        <taxon>Eubacteriales</taxon>
        <taxon>Oscillospiraceae</taxon>
        <taxon>Ruminiclostridium</taxon>
    </lineage>
</organism>
<keyword evidence="3" id="KW-1185">Reference proteome</keyword>
<gene>
    <name evidence="2" type="ordered locus">Ccel_1516</name>
</gene>
<dbReference type="KEGG" id="cce:Ccel_1516"/>
<sequence>MSEQIDARIKELKAELESGQKAIENLEVQRTNIMYTLLRINGAIQVLEELVQEDSSDS</sequence>
<dbReference type="Proteomes" id="UP000001349">
    <property type="component" value="Chromosome"/>
</dbReference>
<dbReference type="STRING" id="394503.Ccel_1516"/>
<feature type="coiled-coil region" evidence="1">
    <location>
        <begin position="2"/>
        <end position="29"/>
    </location>
</feature>
<reference evidence="2 3" key="1">
    <citation type="submission" date="2009-01" db="EMBL/GenBank/DDBJ databases">
        <title>Complete sequence of Clostridium cellulolyticum H10.</title>
        <authorList>
            <consortium name="US DOE Joint Genome Institute"/>
            <person name="Lucas S."/>
            <person name="Copeland A."/>
            <person name="Lapidus A."/>
            <person name="Glavina del Rio T."/>
            <person name="Dalin E."/>
            <person name="Tice H."/>
            <person name="Bruce D."/>
            <person name="Goodwin L."/>
            <person name="Pitluck S."/>
            <person name="Chertkov O."/>
            <person name="Saunders E."/>
            <person name="Brettin T."/>
            <person name="Detter J.C."/>
            <person name="Han C."/>
            <person name="Larimer F."/>
            <person name="Land M."/>
            <person name="Hauser L."/>
            <person name="Kyrpides N."/>
            <person name="Ivanova N."/>
            <person name="Zhou J."/>
            <person name="Richardson P."/>
        </authorList>
    </citation>
    <scope>NUCLEOTIDE SEQUENCE [LARGE SCALE GENOMIC DNA]</scope>
    <source>
        <strain evidence="3">ATCC 35319 / DSM 5812 / JCM 6584 / H10</strain>
    </source>
</reference>
<evidence type="ECO:0000256" key="1">
    <source>
        <dbReference type="SAM" id="Coils"/>
    </source>
</evidence>
<dbReference type="RefSeq" id="WP_015925009.1">
    <property type="nucleotide sequence ID" value="NC_011898.1"/>
</dbReference>
<protein>
    <submittedName>
        <fullName evidence="2">Uncharacterized protein</fullName>
    </submittedName>
</protein>
<dbReference type="AlphaFoldDB" id="B8I242"/>
<dbReference type="EMBL" id="CP001348">
    <property type="protein sequence ID" value="ACL75868.1"/>
    <property type="molecule type" value="Genomic_DNA"/>
</dbReference>
<evidence type="ECO:0000313" key="3">
    <source>
        <dbReference type="Proteomes" id="UP000001349"/>
    </source>
</evidence>
<keyword evidence="1" id="KW-0175">Coiled coil</keyword>
<dbReference type="eggNOG" id="ENOG5034C2P">
    <property type="taxonomic scope" value="Bacteria"/>
</dbReference>